<dbReference type="GO" id="GO:0005524">
    <property type="term" value="F:ATP binding"/>
    <property type="evidence" value="ECO:0007669"/>
    <property type="project" value="UniProtKB-UniRule"/>
</dbReference>
<feature type="binding site" evidence="9">
    <location>
        <begin position="65"/>
        <end position="66"/>
    </location>
    <ligand>
        <name>substrate</name>
    </ligand>
</feature>
<dbReference type="EMBL" id="MEUB01000007">
    <property type="protein sequence ID" value="OGC24726.1"/>
    <property type="molecule type" value="Genomic_DNA"/>
</dbReference>
<dbReference type="EC" id="2.7.2.8" evidence="9"/>
<dbReference type="STRING" id="1802579.A2310_04495"/>
<comment type="pathway">
    <text evidence="1 9">Amino-acid biosynthesis; L-arginine biosynthesis; N(2)-acetyl-L-ornithine from L-glutamate: step 2/4.</text>
</comment>
<feature type="binding site" evidence="9">
    <location>
        <position position="187"/>
    </location>
    <ligand>
        <name>substrate</name>
    </ligand>
</feature>
<evidence type="ECO:0000256" key="8">
    <source>
        <dbReference type="ARBA" id="ARBA00048141"/>
    </source>
</evidence>
<evidence type="ECO:0000256" key="3">
    <source>
        <dbReference type="ARBA" id="ARBA00022605"/>
    </source>
</evidence>
<name>A0A1F4SWB5_UNCSA</name>
<dbReference type="GO" id="GO:0003991">
    <property type="term" value="F:acetylglutamate kinase activity"/>
    <property type="evidence" value="ECO:0007669"/>
    <property type="project" value="UniProtKB-UniRule"/>
</dbReference>
<dbReference type="HAMAP" id="MF_00082">
    <property type="entry name" value="ArgB"/>
    <property type="match status" value="1"/>
</dbReference>
<feature type="site" description="Transition state stabilizer" evidence="9">
    <location>
        <position position="30"/>
    </location>
</feature>
<dbReference type="NCBIfam" id="TIGR00761">
    <property type="entry name" value="argB"/>
    <property type="match status" value="1"/>
</dbReference>
<sequence length="289" mass="31702">MFTHLIKRAATVMEALPYLIKFSGKTIVIKYGGAAMENPELKNAVMRDVVLLKYAGMNPIIVHGGGPEINRFLKRRNIETEFVHGLRVTTKEVMEVVEHVLGNRINAEIVSLIKKNGGKAKGFFGKKGRVIKARKHLAKNKKGEPIDIGFTGDVAGIRYRFLQKWMKIGYIPVLSPIGVGNKGQSYNINADQAAEAVAVHLKAAKLILMTNVRGVLDKDGELVSSVNSDKADRMIKLGHISGGMIPKIKSSLDAIKNGVEKVHIIDGRIPHAILLEIFTDHGIGTMVEE</sequence>
<dbReference type="AlphaFoldDB" id="A0A1F4SWB5"/>
<feature type="site" description="Transition state stabilizer" evidence="9">
    <location>
        <position position="247"/>
    </location>
</feature>
<dbReference type="InterPro" id="IPR001057">
    <property type="entry name" value="Glu/AcGlu_kinase"/>
</dbReference>
<feature type="domain" description="Aspartate/glutamate/uridylate kinase" evidence="10">
    <location>
        <begin position="25"/>
        <end position="266"/>
    </location>
</feature>
<evidence type="ECO:0000256" key="2">
    <source>
        <dbReference type="ARBA" id="ARBA00022571"/>
    </source>
</evidence>
<comment type="similarity">
    <text evidence="9">Belongs to the acetylglutamate kinase family. ArgB subfamily.</text>
</comment>
<dbReference type="Proteomes" id="UP000178417">
    <property type="component" value="Unassembled WGS sequence"/>
</dbReference>
<dbReference type="PIRSF" id="PIRSF000728">
    <property type="entry name" value="NAGK"/>
    <property type="match status" value="1"/>
</dbReference>
<dbReference type="FunFam" id="3.40.1160.10:FF:000004">
    <property type="entry name" value="Acetylglutamate kinase"/>
    <property type="match status" value="1"/>
</dbReference>
<evidence type="ECO:0000256" key="4">
    <source>
        <dbReference type="ARBA" id="ARBA00022679"/>
    </source>
</evidence>
<dbReference type="GO" id="GO:0042450">
    <property type="term" value="P:L-arginine biosynthetic process via ornithine"/>
    <property type="evidence" value="ECO:0007669"/>
    <property type="project" value="UniProtKB-UniRule"/>
</dbReference>
<evidence type="ECO:0000256" key="5">
    <source>
        <dbReference type="ARBA" id="ARBA00022741"/>
    </source>
</evidence>
<evidence type="ECO:0000259" key="10">
    <source>
        <dbReference type="Pfam" id="PF00696"/>
    </source>
</evidence>
<dbReference type="PANTHER" id="PTHR23342">
    <property type="entry name" value="N-ACETYLGLUTAMATE SYNTHASE"/>
    <property type="match status" value="1"/>
</dbReference>
<dbReference type="CDD" id="cd04250">
    <property type="entry name" value="AAK_NAGK-C"/>
    <property type="match status" value="1"/>
</dbReference>
<dbReference type="InterPro" id="IPR041727">
    <property type="entry name" value="NAGK-C"/>
</dbReference>
<comment type="caution">
    <text evidence="11">The sequence shown here is derived from an EMBL/GenBank/DDBJ whole genome shotgun (WGS) entry which is preliminary data.</text>
</comment>
<evidence type="ECO:0000313" key="11">
    <source>
        <dbReference type="EMBL" id="OGC24726.1"/>
    </source>
</evidence>
<organism evidence="11 12">
    <name type="scientific">candidate division WOR-1 bacterium RIFOXYB2_FULL_37_13</name>
    <dbReference type="NCBI Taxonomy" id="1802579"/>
    <lineage>
        <taxon>Bacteria</taxon>
        <taxon>Bacillati</taxon>
        <taxon>Saganbacteria</taxon>
    </lineage>
</organism>
<dbReference type="PRINTS" id="PR00474">
    <property type="entry name" value="GLU5KINASE"/>
</dbReference>
<dbReference type="InterPro" id="IPR037528">
    <property type="entry name" value="ArgB"/>
</dbReference>
<protein>
    <recommendedName>
        <fullName evidence="9">Acetylglutamate kinase</fullName>
        <ecNumber evidence="9">2.7.2.8</ecNumber>
    </recommendedName>
    <alternativeName>
        <fullName evidence="9">N-acetyl-L-glutamate 5-phosphotransferase</fullName>
    </alternativeName>
    <alternativeName>
        <fullName evidence="9">NAG kinase</fullName>
        <shortName evidence="9">NAGK</shortName>
    </alternativeName>
</protein>
<keyword evidence="3 9" id="KW-0028">Amino-acid biosynthesis</keyword>
<keyword evidence="9" id="KW-0963">Cytoplasm</keyword>
<evidence type="ECO:0000256" key="9">
    <source>
        <dbReference type="HAMAP-Rule" id="MF_00082"/>
    </source>
</evidence>
<dbReference type="InterPro" id="IPR001048">
    <property type="entry name" value="Asp/Glu/Uridylate_kinase"/>
</dbReference>
<evidence type="ECO:0000256" key="1">
    <source>
        <dbReference type="ARBA" id="ARBA00004828"/>
    </source>
</evidence>
<keyword evidence="7 9" id="KW-0067">ATP-binding</keyword>
<comment type="function">
    <text evidence="9">Catalyzes the ATP-dependent phosphorylation of N-acetyl-L-glutamate.</text>
</comment>
<dbReference type="PANTHER" id="PTHR23342:SF0">
    <property type="entry name" value="N-ACETYLGLUTAMATE SYNTHASE, MITOCHONDRIAL"/>
    <property type="match status" value="1"/>
</dbReference>
<keyword evidence="4 9" id="KW-0808">Transferase</keyword>
<dbReference type="Gene3D" id="3.40.1160.10">
    <property type="entry name" value="Acetylglutamate kinase-like"/>
    <property type="match status" value="1"/>
</dbReference>
<dbReference type="SUPFAM" id="SSF53633">
    <property type="entry name" value="Carbamate kinase-like"/>
    <property type="match status" value="1"/>
</dbReference>
<keyword evidence="6 9" id="KW-0418">Kinase</keyword>
<reference evidence="11 12" key="1">
    <citation type="journal article" date="2016" name="Nat. Commun.">
        <title>Thousands of microbial genomes shed light on interconnected biogeochemical processes in an aquifer system.</title>
        <authorList>
            <person name="Anantharaman K."/>
            <person name="Brown C.T."/>
            <person name="Hug L.A."/>
            <person name="Sharon I."/>
            <person name="Castelle C.J."/>
            <person name="Probst A.J."/>
            <person name="Thomas B.C."/>
            <person name="Singh A."/>
            <person name="Wilkins M.J."/>
            <person name="Karaoz U."/>
            <person name="Brodie E.L."/>
            <person name="Williams K.H."/>
            <person name="Hubbard S.S."/>
            <person name="Banfield J.F."/>
        </authorList>
    </citation>
    <scope>NUCLEOTIDE SEQUENCE [LARGE SCALE GENOMIC DNA]</scope>
</reference>
<evidence type="ECO:0000256" key="6">
    <source>
        <dbReference type="ARBA" id="ARBA00022777"/>
    </source>
</evidence>
<keyword evidence="5 9" id="KW-0547">Nucleotide-binding</keyword>
<dbReference type="InterPro" id="IPR036393">
    <property type="entry name" value="AceGlu_kinase-like_sf"/>
</dbReference>
<dbReference type="UniPathway" id="UPA00068">
    <property type="reaction ID" value="UER00107"/>
</dbReference>
<dbReference type="GO" id="GO:0005737">
    <property type="term" value="C:cytoplasm"/>
    <property type="evidence" value="ECO:0007669"/>
    <property type="project" value="UniProtKB-SubCell"/>
</dbReference>
<accession>A0A1F4SWB5</accession>
<evidence type="ECO:0000256" key="7">
    <source>
        <dbReference type="ARBA" id="ARBA00022840"/>
    </source>
</evidence>
<gene>
    <name evidence="9" type="primary">argB</name>
    <name evidence="11" type="ORF">A2310_04495</name>
</gene>
<keyword evidence="2 9" id="KW-0055">Arginine biosynthesis</keyword>
<feature type="binding site" evidence="9">
    <location>
        <position position="87"/>
    </location>
    <ligand>
        <name>substrate</name>
    </ligand>
</feature>
<evidence type="ECO:0000313" key="12">
    <source>
        <dbReference type="Proteomes" id="UP000178417"/>
    </source>
</evidence>
<dbReference type="InterPro" id="IPR004662">
    <property type="entry name" value="AcgluKinase_fam"/>
</dbReference>
<dbReference type="Pfam" id="PF00696">
    <property type="entry name" value="AA_kinase"/>
    <property type="match status" value="1"/>
</dbReference>
<comment type="catalytic activity">
    <reaction evidence="8 9">
        <text>N-acetyl-L-glutamate + ATP = N-acetyl-L-glutamyl 5-phosphate + ADP</text>
        <dbReference type="Rhea" id="RHEA:14629"/>
        <dbReference type="ChEBI" id="CHEBI:30616"/>
        <dbReference type="ChEBI" id="CHEBI:44337"/>
        <dbReference type="ChEBI" id="CHEBI:57936"/>
        <dbReference type="ChEBI" id="CHEBI:456216"/>
        <dbReference type="EC" id="2.7.2.8"/>
    </reaction>
</comment>
<proteinExistence type="inferred from homology"/>
<comment type="subcellular location">
    <subcellularLocation>
        <location evidence="9">Cytoplasm</location>
    </subcellularLocation>
</comment>